<accession>A0ABP6JE72</accession>
<dbReference type="EMBL" id="BAAAUD010000013">
    <property type="protein sequence ID" value="GAA2930373.1"/>
    <property type="molecule type" value="Genomic_DNA"/>
</dbReference>
<dbReference type="Proteomes" id="UP001500403">
    <property type="component" value="Unassembled WGS sequence"/>
</dbReference>
<comment type="caution">
    <text evidence="1">The sequence shown here is derived from an EMBL/GenBank/DDBJ whole genome shotgun (WGS) entry which is preliminary data.</text>
</comment>
<evidence type="ECO:0000313" key="2">
    <source>
        <dbReference type="Proteomes" id="UP001500403"/>
    </source>
</evidence>
<organism evidence="1 2">
    <name type="scientific">Streptomyces enissocaesilis</name>
    <dbReference type="NCBI Taxonomy" id="332589"/>
    <lineage>
        <taxon>Bacteria</taxon>
        <taxon>Bacillati</taxon>
        <taxon>Actinomycetota</taxon>
        <taxon>Actinomycetes</taxon>
        <taxon>Kitasatosporales</taxon>
        <taxon>Streptomycetaceae</taxon>
        <taxon>Streptomyces</taxon>
        <taxon>Streptomyces rochei group</taxon>
    </lineage>
</organism>
<protein>
    <submittedName>
        <fullName evidence="1">Uncharacterized protein</fullName>
    </submittedName>
</protein>
<evidence type="ECO:0000313" key="1">
    <source>
        <dbReference type="EMBL" id="GAA2930373.1"/>
    </source>
</evidence>
<gene>
    <name evidence="1" type="ORF">GCM10010446_13800</name>
</gene>
<name>A0ABP6JE72_9ACTN</name>
<keyword evidence="2" id="KW-1185">Reference proteome</keyword>
<proteinExistence type="predicted"/>
<reference evidence="2" key="1">
    <citation type="journal article" date="2019" name="Int. J. Syst. Evol. Microbiol.">
        <title>The Global Catalogue of Microorganisms (GCM) 10K type strain sequencing project: providing services to taxonomists for standard genome sequencing and annotation.</title>
        <authorList>
            <consortium name="The Broad Institute Genomics Platform"/>
            <consortium name="The Broad Institute Genome Sequencing Center for Infectious Disease"/>
            <person name="Wu L."/>
            <person name="Ma J."/>
        </authorList>
    </citation>
    <scope>NUCLEOTIDE SEQUENCE [LARGE SCALE GENOMIC DNA]</scope>
    <source>
        <strain evidence="2">JCM 9088</strain>
    </source>
</reference>
<sequence>MAQTGFLLGEEGGVAGREVGEVVVAPVGHRPREVGAVLQLEGEEGRGVVVTQSRQVQGWGGRGGMGGPYKA</sequence>